<protein>
    <submittedName>
        <fullName evidence="2">Uncharacterized protein</fullName>
    </submittedName>
</protein>
<feature type="transmembrane region" description="Helical" evidence="1">
    <location>
        <begin position="31"/>
        <end position="53"/>
    </location>
</feature>
<dbReference type="EMBL" id="UINC01093479">
    <property type="protein sequence ID" value="SVC47934.1"/>
    <property type="molecule type" value="Genomic_DNA"/>
</dbReference>
<evidence type="ECO:0000256" key="1">
    <source>
        <dbReference type="SAM" id="Phobius"/>
    </source>
</evidence>
<sequence length="55" mass="6580">MKYEFEKKFFDKGIFTLPFNIRYWLLKKLGLNGYTLLVAIMVAIVTIIVYEFILN</sequence>
<keyword evidence="1" id="KW-1133">Transmembrane helix</keyword>
<name>A0A382MG50_9ZZZZ</name>
<evidence type="ECO:0000313" key="2">
    <source>
        <dbReference type="EMBL" id="SVC47934.1"/>
    </source>
</evidence>
<dbReference type="AlphaFoldDB" id="A0A382MG50"/>
<accession>A0A382MG50</accession>
<reference evidence="2" key="1">
    <citation type="submission" date="2018-05" db="EMBL/GenBank/DDBJ databases">
        <authorList>
            <person name="Lanie J.A."/>
            <person name="Ng W.-L."/>
            <person name="Kazmierczak K.M."/>
            <person name="Andrzejewski T.M."/>
            <person name="Davidsen T.M."/>
            <person name="Wayne K.J."/>
            <person name="Tettelin H."/>
            <person name="Glass J.I."/>
            <person name="Rusch D."/>
            <person name="Podicherti R."/>
            <person name="Tsui H.-C.T."/>
            <person name="Winkler M.E."/>
        </authorList>
    </citation>
    <scope>NUCLEOTIDE SEQUENCE</scope>
</reference>
<organism evidence="2">
    <name type="scientific">marine metagenome</name>
    <dbReference type="NCBI Taxonomy" id="408172"/>
    <lineage>
        <taxon>unclassified sequences</taxon>
        <taxon>metagenomes</taxon>
        <taxon>ecological metagenomes</taxon>
    </lineage>
</organism>
<proteinExistence type="predicted"/>
<gene>
    <name evidence="2" type="ORF">METZ01_LOCUS300788</name>
</gene>
<keyword evidence="1" id="KW-0812">Transmembrane</keyword>
<keyword evidence="1" id="KW-0472">Membrane</keyword>